<dbReference type="Gene3D" id="3.90.1310.10">
    <property type="entry name" value="Penicillin-binding protein 2a (Domain 2)"/>
    <property type="match status" value="1"/>
</dbReference>
<comment type="similarity">
    <text evidence="2">Belongs to the transpeptidase family.</text>
</comment>
<dbReference type="EMBL" id="VFOK01000002">
    <property type="protein sequence ID" value="TQL28974.1"/>
    <property type="molecule type" value="Genomic_DNA"/>
</dbReference>
<feature type="domain" description="Penicillin-binding protein transpeptidase" evidence="4">
    <location>
        <begin position="354"/>
        <end position="629"/>
    </location>
</feature>
<dbReference type="Gene3D" id="3.30.1390.30">
    <property type="entry name" value="Penicillin-binding protein 2a, domain 3"/>
    <property type="match status" value="1"/>
</dbReference>
<dbReference type="GO" id="GO:0071555">
    <property type="term" value="P:cell wall organization"/>
    <property type="evidence" value="ECO:0007669"/>
    <property type="project" value="TreeGrafter"/>
</dbReference>
<evidence type="ECO:0000313" key="6">
    <source>
        <dbReference type="EMBL" id="TQL28974.1"/>
    </source>
</evidence>
<dbReference type="AlphaFoldDB" id="A0A542WZM6"/>
<dbReference type="PANTHER" id="PTHR30627">
    <property type="entry name" value="PEPTIDOGLYCAN D,D-TRANSPEPTIDASE"/>
    <property type="match status" value="1"/>
</dbReference>
<dbReference type="OrthoDB" id="5241017at2"/>
<dbReference type="InterPro" id="IPR050515">
    <property type="entry name" value="Beta-lactam/transpept"/>
</dbReference>
<dbReference type="SUPFAM" id="SSF56601">
    <property type="entry name" value="beta-lactamase/transpeptidase-like"/>
    <property type="match status" value="1"/>
</dbReference>
<keyword evidence="6" id="KW-0131">Cell cycle</keyword>
<dbReference type="GO" id="GO:0008658">
    <property type="term" value="F:penicillin binding"/>
    <property type="evidence" value="ECO:0007669"/>
    <property type="project" value="InterPro"/>
</dbReference>
<evidence type="ECO:0000256" key="3">
    <source>
        <dbReference type="ARBA" id="ARBA00023136"/>
    </source>
</evidence>
<evidence type="ECO:0000256" key="1">
    <source>
        <dbReference type="ARBA" id="ARBA00004370"/>
    </source>
</evidence>
<dbReference type="GO" id="GO:0051301">
    <property type="term" value="P:cell division"/>
    <property type="evidence" value="ECO:0007669"/>
    <property type="project" value="UniProtKB-KW"/>
</dbReference>
<dbReference type="GO" id="GO:0071972">
    <property type="term" value="F:peptidoglycan L,D-transpeptidase activity"/>
    <property type="evidence" value="ECO:0007669"/>
    <property type="project" value="TreeGrafter"/>
</dbReference>
<evidence type="ECO:0000313" key="7">
    <source>
        <dbReference type="Proteomes" id="UP000318336"/>
    </source>
</evidence>
<dbReference type="PANTHER" id="PTHR30627:SF24">
    <property type="entry name" value="PENICILLIN-BINDING PROTEIN 4B"/>
    <property type="match status" value="1"/>
</dbReference>
<dbReference type="RefSeq" id="WP_142007733.1">
    <property type="nucleotide sequence ID" value="NZ_CAJTBP010000001.1"/>
</dbReference>
<feature type="domain" description="Penicillin-binding protein dimerisation" evidence="5">
    <location>
        <begin position="155"/>
        <end position="307"/>
    </location>
</feature>
<dbReference type="InterPro" id="IPR036138">
    <property type="entry name" value="PBP_dimer_sf"/>
</dbReference>
<dbReference type="Pfam" id="PF03717">
    <property type="entry name" value="PBP_dimer"/>
    <property type="match status" value="1"/>
</dbReference>
<dbReference type="InterPro" id="IPR001460">
    <property type="entry name" value="PCN-bd_Tpept"/>
</dbReference>
<evidence type="ECO:0000259" key="4">
    <source>
        <dbReference type="Pfam" id="PF00905"/>
    </source>
</evidence>
<dbReference type="InterPro" id="IPR012338">
    <property type="entry name" value="Beta-lactam/transpept-like"/>
</dbReference>
<sequence>MARHTVLTAAVAGVVLAGGLGGYMLLSDYREGSAADDDARAAAEQFARAWMQRAPQNARYIGTDGQGAAANFRTATAALGSGPIKITVGDLRRDGSTATADLQVSWTLRNGKSFQWVDPVPLAKSGQQWGVQVGDTSLWHPKLAPNGAFAVRESDAQRGEILGRGGAKLMANQTVYDVKIDPQKATPSSVGTLEGVVGQRGQLLAKLTAAKARKSEALIPVITYRASDYQPKEDSLTGLDGIVVDDRQQPLAETRTFGQPLLGTVGPATDEMIKKQPNRYRPGMYVGRSGLQAAFDSTLAPSGGLTVTVAGQPDQVLHGAKPQPGTSLQTTLDPKVQRAAEKAISNAGDSSPAAIVALDVKSGDVLAVANGPSNGINRALAGQYQPGSTLKVSTTYALLTNGFSADTKVPCPPSIMVDGRRIGNFEQETLPADADFRDSFAQSCNTAFVQASSDLAPDAMSTSAKQLGIGVDWTKQLGVPAYTGSVPPTDGKVDHAAESFGQARTLASPLSLAVMAGSVARGSYVPPQLVVQSGTDRTPKPLDGNAVGQIRQMMRQVVTEGTGRQMQGTPGGDVFAKTGTAEFDGADGPESRAWLVGWQGNVAFAVLIETVPLGSGGGDRAAPVAKDFLTLLSQAG</sequence>
<protein>
    <submittedName>
        <fullName evidence="6">Cell division protein FtsI/penicillin-binding protein 2</fullName>
    </submittedName>
</protein>
<gene>
    <name evidence="6" type="ORF">FB554_3285</name>
</gene>
<comment type="caution">
    <text evidence="6">The sequence shown here is derived from an EMBL/GenBank/DDBJ whole genome shotgun (WGS) entry which is preliminary data.</text>
</comment>
<evidence type="ECO:0000259" key="5">
    <source>
        <dbReference type="Pfam" id="PF03717"/>
    </source>
</evidence>
<name>A0A542WZM6_9MICO</name>
<dbReference type="Pfam" id="PF00905">
    <property type="entry name" value="Transpeptidase"/>
    <property type="match status" value="1"/>
</dbReference>
<comment type="subcellular location">
    <subcellularLocation>
        <location evidence="1">Membrane</location>
    </subcellularLocation>
</comment>
<proteinExistence type="inferred from homology"/>
<evidence type="ECO:0000256" key="2">
    <source>
        <dbReference type="ARBA" id="ARBA00007171"/>
    </source>
</evidence>
<keyword evidence="7" id="KW-1185">Reference proteome</keyword>
<dbReference type="GO" id="GO:0005886">
    <property type="term" value="C:plasma membrane"/>
    <property type="evidence" value="ECO:0007669"/>
    <property type="project" value="TreeGrafter"/>
</dbReference>
<reference evidence="6 7" key="1">
    <citation type="submission" date="2019-06" db="EMBL/GenBank/DDBJ databases">
        <title>Sequencing the genomes of 1000 actinobacteria strains.</title>
        <authorList>
            <person name="Klenk H.-P."/>
        </authorList>
    </citation>
    <scope>NUCLEOTIDE SEQUENCE [LARGE SCALE GENOMIC DNA]</scope>
    <source>
        <strain evidence="6 7">DSM 24617</strain>
    </source>
</reference>
<keyword evidence="3" id="KW-0472">Membrane</keyword>
<dbReference type="SUPFAM" id="SSF56519">
    <property type="entry name" value="Penicillin binding protein dimerisation domain"/>
    <property type="match status" value="1"/>
</dbReference>
<keyword evidence="6" id="KW-0132">Cell division</keyword>
<dbReference type="InterPro" id="IPR005311">
    <property type="entry name" value="PBP_dimer"/>
</dbReference>
<dbReference type="Proteomes" id="UP000318336">
    <property type="component" value="Unassembled WGS sequence"/>
</dbReference>
<organism evidence="6 7">
    <name type="scientific">Barrientosiimonas humi</name>
    <dbReference type="NCBI Taxonomy" id="999931"/>
    <lineage>
        <taxon>Bacteria</taxon>
        <taxon>Bacillati</taxon>
        <taxon>Actinomycetota</taxon>
        <taxon>Actinomycetes</taxon>
        <taxon>Micrococcales</taxon>
        <taxon>Dermacoccaceae</taxon>
        <taxon>Barrientosiimonas</taxon>
    </lineage>
</organism>
<dbReference type="Gene3D" id="3.40.710.10">
    <property type="entry name" value="DD-peptidase/beta-lactamase superfamily"/>
    <property type="match status" value="1"/>
</dbReference>
<accession>A0A542WZM6</accession>